<feature type="region of interest" description="Disordered" evidence="5">
    <location>
        <begin position="49"/>
        <end position="70"/>
    </location>
</feature>
<evidence type="ECO:0000256" key="1">
    <source>
        <dbReference type="ARBA" id="ARBA00022723"/>
    </source>
</evidence>
<feature type="domain" description="TFIIS central" evidence="6">
    <location>
        <begin position="39"/>
        <end position="164"/>
    </location>
</feature>
<dbReference type="OrthoDB" id="44867at2759"/>
<dbReference type="AlphaFoldDB" id="A0A835XUG2"/>
<reference evidence="7" key="1">
    <citation type="journal article" date="2020" name="bioRxiv">
        <title>Comparative genomics of Chlamydomonas.</title>
        <authorList>
            <person name="Craig R.J."/>
            <person name="Hasan A.R."/>
            <person name="Ness R.W."/>
            <person name="Keightley P.D."/>
        </authorList>
    </citation>
    <scope>NUCLEOTIDE SEQUENCE</scope>
    <source>
        <strain evidence="7">CCAP 11/70</strain>
    </source>
</reference>
<proteinExistence type="predicted"/>
<protein>
    <recommendedName>
        <fullName evidence="6">TFIIS central domain-containing protein</fullName>
    </recommendedName>
</protein>
<evidence type="ECO:0000313" key="7">
    <source>
        <dbReference type="EMBL" id="KAG2490336.1"/>
    </source>
</evidence>
<dbReference type="EMBL" id="JAEHOE010000063">
    <property type="protein sequence ID" value="KAG2490336.1"/>
    <property type="molecule type" value="Genomic_DNA"/>
</dbReference>
<gene>
    <name evidence="7" type="ORF">HYH03_011285</name>
</gene>
<dbReference type="PROSITE" id="PS51321">
    <property type="entry name" value="TFIIS_CENTRAL"/>
    <property type="match status" value="1"/>
</dbReference>
<dbReference type="InterPro" id="IPR036575">
    <property type="entry name" value="TFIIS_cen_dom_sf"/>
</dbReference>
<evidence type="ECO:0000256" key="3">
    <source>
        <dbReference type="ARBA" id="ARBA00022833"/>
    </source>
</evidence>
<dbReference type="PANTHER" id="PTHR11477:SF0">
    <property type="entry name" value="IP08861P-RELATED"/>
    <property type="match status" value="1"/>
</dbReference>
<dbReference type="GO" id="GO:0006351">
    <property type="term" value="P:DNA-templated transcription"/>
    <property type="evidence" value="ECO:0007669"/>
    <property type="project" value="InterPro"/>
</dbReference>
<dbReference type="SUPFAM" id="SSF46942">
    <property type="entry name" value="Elongation factor TFIIS domain 2"/>
    <property type="match status" value="1"/>
</dbReference>
<evidence type="ECO:0000256" key="2">
    <source>
        <dbReference type="ARBA" id="ARBA00022771"/>
    </source>
</evidence>
<keyword evidence="8" id="KW-1185">Reference proteome</keyword>
<sequence>MSKRKNIWAELDLPAPKPQAKKALTEADKARQEAEAAQLRSNCRRTLLGALSLPPAAPEEGSGPGSEGDEALQPAELAEAIEGELFRHHGSTAGQEYKAAARTLVASLKRNPDLRRRLLQGRLLPPALVALDPRALATSQQQEEYARLQEQGTRAVTLAGRGSAGVVTSEYCCGRCGGRQCDYLDSGRRDIGKCETWGSQDGAGTSRTVTCLGCGHKWEVDDV</sequence>
<dbReference type="PANTHER" id="PTHR11477">
    <property type="entry name" value="TRANSCRIPTION FACTOR S-II ZINC FINGER DOMAIN-CONTAINING PROTEIN"/>
    <property type="match status" value="1"/>
</dbReference>
<dbReference type="Pfam" id="PF07500">
    <property type="entry name" value="TFIIS_M"/>
    <property type="match status" value="1"/>
</dbReference>
<evidence type="ECO:0000259" key="6">
    <source>
        <dbReference type="PROSITE" id="PS51321"/>
    </source>
</evidence>
<dbReference type="SMART" id="SM00510">
    <property type="entry name" value="TFS2M"/>
    <property type="match status" value="1"/>
</dbReference>
<keyword evidence="3" id="KW-0862">Zinc</keyword>
<dbReference type="InterPro" id="IPR003618">
    <property type="entry name" value="TFIIS_cen_dom"/>
</dbReference>
<keyword evidence="4" id="KW-0539">Nucleus</keyword>
<dbReference type="GO" id="GO:0005634">
    <property type="term" value="C:nucleus"/>
    <property type="evidence" value="ECO:0007669"/>
    <property type="project" value="TreeGrafter"/>
</dbReference>
<comment type="caution">
    <text evidence="7">The sequence shown here is derived from an EMBL/GenBank/DDBJ whole genome shotgun (WGS) entry which is preliminary data.</text>
</comment>
<keyword evidence="2" id="KW-0863">Zinc-finger</keyword>
<organism evidence="7 8">
    <name type="scientific">Edaphochlamys debaryana</name>
    <dbReference type="NCBI Taxonomy" id="47281"/>
    <lineage>
        <taxon>Eukaryota</taxon>
        <taxon>Viridiplantae</taxon>
        <taxon>Chlorophyta</taxon>
        <taxon>core chlorophytes</taxon>
        <taxon>Chlorophyceae</taxon>
        <taxon>CS clade</taxon>
        <taxon>Chlamydomonadales</taxon>
        <taxon>Chlamydomonadales incertae sedis</taxon>
        <taxon>Edaphochlamys</taxon>
    </lineage>
</organism>
<name>A0A835XUG2_9CHLO</name>
<dbReference type="Proteomes" id="UP000612055">
    <property type="component" value="Unassembled WGS sequence"/>
</dbReference>
<accession>A0A835XUG2</accession>
<evidence type="ECO:0000256" key="5">
    <source>
        <dbReference type="SAM" id="MobiDB-lite"/>
    </source>
</evidence>
<evidence type="ECO:0000313" key="8">
    <source>
        <dbReference type="Proteomes" id="UP000612055"/>
    </source>
</evidence>
<dbReference type="Gene3D" id="1.10.472.30">
    <property type="entry name" value="Transcription elongation factor S-II, central domain"/>
    <property type="match status" value="1"/>
</dbReference>
<evidence type="ECO:0000256" key="4">
    <source>
        <dbReference type="ARBA" id="ARBA00023242"/>
    </source>
</evidence>
<dbReference type="GO" id="GO:0008270">
    <property type="term" value="F:zinc ion binding"/>
    <property type="evidence" value="ECO:0007669"/>
    <property type="project" value="UniProtKB-KW"/>
</dbReference>
<feature type="compositionally biased region" description="Low complexity" evidence="5">
    <location>
        <begin position="49"/>
        <end position="61"/>
    </location>
</feature>
<keyword evidence="1" id="KW-0479">Metal-binding</keyword>